<dbReference type="InterPro" id="IPR043128">
    <property type="entry name" value="Rev_trsase/Diguanyl_cyclase"/>
</dbReference>
<dbReference type="Pfam" id="PF00672">
    <property type="entry name" value="HAMP"/>
    <property type="match status" value="1"/>
</dbReference>
<comment type="cofactor">
    <cofactor evidence="1">
        <name>Mg(2+)</name>
        <dbReference type="ChEBI" id="CHEBI:18420"/>
    </cofactor>
</comment>
<evidence type="ECO:0000313" key="7">
    <source>
        <dbReference type="EMBL" id="AKO53983.1"/>
    </source>
</evidence>
<dbReference type="RefSeq" id="WP_048388252.1">
    <property type="nucleotide sequence ID" value="NZ_CP011494.1"/>
</dbReference>
<dbReference type="Pfam" id="PF00990">
    <property type="entry name" value="GGDEF"/>
    <property type="match status" value="1"/>
</dbReference>
<dbReference type="PROSITE" id="PS50885">
    <property type="entry name" value="HAMP"/>
    <property type="match status" value="1"/>
</dbReference>
<keyword evidence="4" id="KW-0472">Membrane</keyword>
<evidence type="ECO:0000256" key="3">
    <source>
        <dbReference type="ARBA" id="ARBA00034247"/>
    </source>
</evidence>
<dbReference type="PROSITE" id="PS50887">
    <property type="entry name" value="GGDEF"/>
    <property type="match status" value="1"/>
</dbReference>
<gene>
    <name evidence="7" type="ORF">ABA45_17345</name>
</gene>
<keyword evidence="4" id="KW-0812">Transmembrane</keyword>
<dbReference type="InterPro" id="IPR000160">
    <property type="entry name" value="GGDEF_dom"/>
</dbReference>
<dbReference type="SUPFAM" id="SSF55073">
    <property type="entry name" value="Nucleotide cyclase"/>
    <property type="match status" value="1"/>
</dbReference>
<dbReference type="EMBL" id="CP011494">
    <property type="protein sequence ID" value="AKO53983.1"/>
    <property type="molecule type" value="Genomic_DNA"/>
</dbReference>
<protein>
    <recommendedName>
        <fullName evidence="2">diguanylate cyclase</fullName>
        <ecNumber evidence="2">2.7.7.65</ecNumber>
    </recommendedName>
</protein>
<accession>A0A0H4I8B5</accession>
<comment type="catalytic activity">
    <reaction evidence="3">
        <text>2 GTP = 3',3'-c-di-GMP + 2 diphosphate</text>
        <dbReference type="Rhea" id="RHEA:24898"/>
        <dbReference type="ChEBI" id="CHEBI:33019"/>
        <dbReference type="ChEBI" id="CHEBI:37565"/>
        <dbReference type="ChEBI" id="CHEBI:58805"/>
        <dbReference type="EC" id="2.7.7.65"/>
    </reaction>
</comment>
<dbReference type="Proteomes" id="UP000036406">
    <property type="component" value="Chromosome"/>
</dbReference>
<dbReference type="SMART" id="SM00304">
    <property type="entry name" value="HAMP"/>
    <property type="match status" value="1"/>
</dbReference>
<evidence type="ECO:0000259" key="5">
    <source>
        <dbReference type="PROSITE" id="PS50885"/>
    </source>
</evidence>
<feature type="domain" description="GGDEF" evidence="6">
    <location>
        <begin position="432"/>
        <end position="561"/>
    </location>
</feature>
<name>A0A0H4I8B5_9GAMM</name>
<keyword evidence="8" id="KW-1185">Reference proteome</keyword>
<evidence type="ECO:0000256" key="2">
    <source>
        <dbReference type="ARBA" id="ARBA00012528"/>
    </source>
</evidence>
<dbReference type="PATRIC" id="fig|330734.3.peg.3643"/>
<dbReference type="PANTHER" id="PTHR45138:SF9">
    <property type="entry name" value="DIGUANYLATE CYCLASE DGCM-RELATED"/>
    <property type="match status" value="1"/>
</dbReference>
<dbReference type="FunFam" id="3.30.70.270:FF:000001">
    <property type="entry name" value="Diguanylate cyclase domain protein"/>
    <property type="match status" value="1"/>
</dbReference>
<reference evidence="7 8" key="1">
    <citation type="submission" date="2015-05" db="EMBL/GenBank/DDBJ databases">
        <title>Complete genome of Marinobacter psychrophilus strain 20041T isolated from sea-ice of the Canadian Basin.</title>
        <authorList>
            <person name="Song L."/>
            <person name="Ren L."/>
            <person name="Yu Y."/>
            <person name="Wang X."/>
        </authorList>
    </citation>
    <scope>NUCLEOTIDE SEQUENCE [LARGE SCALE GENOMIC DNA]</scope>
    <source>
        <strain evidence="7 8">20041</strain>
    </source>
</reference>
<dbReference type="GO" id="GO:0007165">
    <property type="term" value="P:signal transduction"/>
    <property type="evidence" value="ECO:0007669"/>
    <property type="project" value="InterPro"/>
</dbReference>
<proteinExistence type="predicted"/>
<evidence type="ECO:0000256" key="1">
    <source>
        <dbReference type="ARBA" id="ARBA00001946"/>
    </source>
</evidence>
<evidence type="ECO:0000259" key="6">
    <source>
        <dbReference type="PROSITE" id="PS50887"/>
    </source>
</evidence>
<feature type="transmembrane region" description="Helical" evidence="4">
    <location>
        <begin position="309"/>
        <end position="331"/>
    </location>
</feature>
<dbReference type="GO" id="GO:0052621">
    <property type="term" value="F:diguanylate cyclase activity"/>
    <property type="evidence" value="ECO:0007669"/>
    <property type="project" value="UniProtKB-EC"/>
</dbReference>
<dbReference type="KEGG" id="mpq:ABA45_17345"/>
<dbReference type="InterPro" id="IPR003660">
    <property type="entry name" value="HAMP_dom"/>
</dbReference>
<dbReference type="CDD" id="cd06225">
    <property type="entry name" value="HAMP"/>
    <property type="match status" value="1"/>
</dbReference>
<dbReference type="InterPro" id="IPR029787">
    <property type="entry name" value="Nucleotide_cyclase"/>
</dbReference>
<keyword evidence="4" id="KW-1133">Transmembrane helix</keyword>
<dbReference type="InterPro" id="IPR050469">
    <property type="entry name" value="Diguanylate_Cyclase"/>
</dbReference>
<dbReference type="NCBIfam" id="TIGR00254">
    <property type="entry name" value="GGDEF"/>
    <property type="match status" value="1"/>
</dbReference>
<dbReference type="STRING" id="330734.ABA45_17345"/>
<dbReference type="AlphaFoldDB" id="A0A0H4I8B5"/>
<dbReference type="Gene3D" id="3.30.70.270">
    <property type="match status" value="1"/>
</dbReference>
<dbReference type="SUPFAM" id="SSF158472">
    <property type="entry name" value="HAMP domain-like"/>
    <property type="match status" value="1"/>
</dbReference>
<feature type="transmembrane region" description="Helical" evidence="4">
    <location>
        <begin position="7"/>
        <end position="26"/>
    </location>
</feature>
<evidence type="ECO:0000313" key="8">
    <source>
        <dbReference type="Proteomes" id="UP000036406"/>
    </source>
</evidence>
<dbReference type="Gene3D" id="6.10.340.10">
    <property type="match status" value="1"/>
</dbReference>
<evidence type="ECO:0000256" key="4">
    <source>
        <dbReference type="SAM" id="Phobius"/>
    </source>
</evidence>
<dbReference type="SMART" id="SM00267">
    <property type="entry name" value="GGDEF"/>
    <property type="match status" value="1"/>
</dbReference>
<dbReference type="CDD" id="cd01949">
    <property type="entry name" value="GGDEF"/>
    <property type="match status" value="1"/>
</dbReference>
<sequence>MNLKNRILSLAAGLMIVASIATWTAYQQLSDNLIERWGKQVAEIQVHYDSARLLQSLEREIALARQMARSQALLALARTPDGPLIKAAAIGEMESFRNNFRDHSYFVAFLSNGHYYYNNTSNDYQGQQFRYTLDPNEPDDAWFYRLIDEGRDFHLNVNPDTNLGVTKLWIDVLMRNKENVIVGMVGTGLNLDDFLKDIVDTDQQGITTLFVDMNGAIQLYRDRNYIDFATIIKPEGQKSTIDLLFDSADDKRQILDMLTSLKDTSHTVESRFVTVNGRKHLAGAAFLPAIGWYEVTLIDLSTLLPKTHLWPLIAVFSASLLITLAAFHLVVQFRILSPVLRLGAAVNQVRRGNFDLPPLAKPGNEIGLLAADFEEMTRTLKHSRDELEHKIAERTTDLHSLARVDSLTGLCNRRSLDEILDVEIQRASRQNAGFGVMWLDIDNFKAINDSLGHQTGDEVLCQAALWIQCSLRPYDQPGRWGGDEFMVVLSPCDHNVLRFLSERLRQTVERESANGNLPITVSVGAYLCQPGDSAKTILHEADQALYQAKACGRNTVVIANKDHQIPG</sequence>
<organism evidence="7 8">
    <name type="scientific">Marinobacter psychrophilus</name>
    <dbReference type="NCBI Taxonomy" id="330734"/>
    <lineage>
        <taxon>Bacteria</taxon>
        <taxon>Pseudomonadati</taxon>
        <taxon>Pseudomonadota</taxon>
        <taxon>Gammaproteobacteria</taxon>
        <taxon>Pseudomonadales</taxon>
        <taxon>Marinobacteraceae</taxon>
        <taxon>Marinobacter</taxon>
    </lineage>
</organism>
<dbReference type="PANTHER" id="PTHR45138">
    <property type="entry name" value="REGULATORY COMPONENTS OF SENSORY TRANSDUCTION SYSTEM"/>
    <property type="match status" value="1"/>
</dbReference>
<feature type="domain" description="HAMP" evidence="5">
    <location>
        <begin position="333"/>
        <end position="385"/>
    </location>
</feature>
<dbReference type="GO" id="GO:0016020">
    <property type="term" value="C:membrane"/>
    <property type="evidence" value="ECO:0007669"/>
    <property type="project" value="InterPro"/>
</dbReference>
<dbReference type="EC" id="2.7.7.65" evidence="2"/>